<evidence type="ECO:0000313" key="4">
    <source>
        <dbReference type="Proteomes" id="UP000371423"/>
    </source>
</evidence>
<dbReference type="OrthoDB" id="5581965at2"/>
<reference evidence="4 5" key="1">
    <citation type="journal article" date="2019" name="Syst. Appl. Microbiol.">
        <title>Polyphasic characterization of two novel Lactobacillus spp. isolated from blown salami packages: Description of Lactobacillus halodurans sp. nov. and Lactobacillus salsicarnum sp. nov.</title>
        <authorList>
            <person name="Schuster J.A."/>
            <person name="Klingl A."/>
            <person name="Vogel R.F."/>
            <person name="Ehrmann M.A."/>
        </authorList>
    </citation>
    <scope>NUCLEOTIDE SEQUENCE [LARGE SCALE GENOMIC DNA]</scope>
    <source>
        <strain evidence="3 4">TMW 1.1920</strain>
        <strain evidence="2 5">TMW 1.2172</strain>
    </source>
</reference>
<gene>
    <name evidence="3" type="ORF">FHL05_07870</name>
    <name evidence="2" type="ORF">FHL06_09645</name>
</gene>
<dbReference type="Proteomes" id="UP000371423">
    <property type="component" value="Unassembled WGS sequence"/>
</dbReference>
<dbReference type="EMBL" id="VDFP01000022">
    <property type="protein sequence ID" value="MQS76637.1"/>
    <property type="molecule type" value="Genomic_DNA"/>
</dbReference>
<evidence type="ECO:0000313" key="3">
    <source>
        <dbReference type="EMBL" id="MQS97802.1"/>
    </source>
</evidence>
<feature type="domain" description="DUF7916" evidence="1">
    <location>
        <begin position="6"/>
        <end position="309"/>
    </location>
</feature>
<evidence type="ECO:0000259" key="1">
    <source>
        <dbReference type="Pfam" id="PF25509"/>
    </source>
</evidence>
<keyword evidence="4" id="KW-1185">Reference proteome</keyword>
<sequence length="309" mass="33076">MVKRLISANTSEMLKMNGSQLKQSIKASEGRVVLSENVALHEPLDGITTSEIAASFGADLILLNALDVLNPIILGLYPDENNLQTAKAHHDGQSIKRLQKLVGRPIGVNLEPVDPDAKMAEDKTVIPEGRMASKRTLQEAENLGFNFVVLTGNPGTGVTNQQIAKNIKVAKEVFSGLIIAGKMHGAGVDEAVVSEDSVHEFLEAGADVILVPAVGTVPGFSDNELQKIVQLAHKKGALVMSTIGTSQEGSGKEFIQNVAIRNKIAGVDIQHIGDAAWGIQSPFENIYALSKTIRGERHAIARMARSINR</sequence>
<dbReference type="SUPFAM" id="SSF51366">
    <property type="entry name" value="Ribulose-phoshate binding barrel"/>
    <property type="match status" value="1"/>
</dbReference>
<proteinExistence type="predicted"/>
<dbReference type="InterPro" id="IPR057238">
    <property type="entry name" value="DUF7916"/>
</dbReference>
<dbReference type="Pfam" id="PF25509">
    <property type="entry name" value="DUF7916"/>
    <property type="match status" value="1"/>
</dbReference>
<keyword evidence="3" id="KW-0378">Hydrolase</keyword>
<evidence type="ECO:0000313" key="5">
    <source>
        <dbReference type="Proteomes" id="UP000414364"/>
    </source>
</evidence>
<dbReference type="RefSeq" id="WP_153386136.1">
    <property type="nucleotide sequence ID" value="NZ_VDFO01000027.1"/>
</dbReference>
<name>A0A5P0ZYB6_9LACO</name>
<dbReference type="InterPro" id="IPR011060">
    <property type="entry name" value="RibuloseP-bd_barrel"/>
</dbReference>
<comment type="caution">
    <text evidence="3">The sequence shown here is derived from an EMBL/GenBank/DDBJ whole genome shotgun (WGS) entry which is preliminary data.</text>
</comment>
<dbReference type="Proteomes" id="UP000414364">
    <property type="component" value="Unassembled WGS sequence"/>
</dbReference>
<evidence type="ECO:0000313" key="2">
    <source>
        <dbReference type="EMBL" id="MQS76637.1"/>
    </source>
</evidence>
<protein>
    <submittedName>
        <fullName evidence="3">Haloacid dehalogenase-like hydrolase</fullName>
    </submittedName>
</protein>
<dbReference type="AlphaFoldDB" id="A0A5P0ZYB6"/>
<dbReference type="EMBL" id="VDFO01000027">
    <property type="protein sequence ID" value="MQS97802.1"/>
    <property type="molecule type" value="Genomic_DNA"/>
</dbReference>
<dbReference type="GO" id="GO:0016787">
    <property type="term" value="F:hydrolase activity"/>
    <property type="evidence" value="ECO:0007669"/>
    <property type="project" value="UniProtKB-KW"/>
</dbReference>
<organism evidence="3 4">
    <name type="scientific">Companilactobacillus halodurans</name>
    <dbReference type="NCBI Taxonomy" id="2584183"/>
    <lineage>
        <taxon>Bacteria</taxon>
        <taxon>Bacillati</taxon>
        <taxon>Bacillota</taxon>
        <taxon>Bacilli</taxon>
        <taxon>Lactobacillales</taxon>
        <taxon>Lactobacillaceae</taxon>
        <taxon>Companilactobacillus</taxon>
    </lineage>
</organism>
<accession>A0A5P0ZYB6</accession>